<dbReference type="EMBL" id="GGEC01060769">
    <property type="protein sequence ID" value="MBX41253.1"/>
    <property type="molecule type" value="Transcribed_RNA"/>
</dbReference>
<name>A0A2P2NFK6_RHIMU</name>
<accession>A0A2P2NFK6</accession>
<protein>
    <submittedName>
        <fullName evidence="1">Uncharacterized protein</fullName>
    </submittedName>
</protein>
<organism evidence="1">
    <name type="scientific">Rhizophora mucronata</name>
    <name type="common">Asiatic mangrove</name>
    <dbReference type="NCBI Taxonomy" id="61149"/>
    <lineage>
        <taxon>Eukaryota</taxon>
        <taxon>Viridiplantae</taxon>
        <taxon>Streptophyta</taxon>
        <taxon>Embryophyta</taxon>
        <taxon>Tracheophyta</taxon>
        <taxon>Spermatophyta</taxon>
        <taxon>Magnoliopsida</taxon>
        <taxon>eudicotyledons</taxon>
        <taxon>Gunneridae</taxon>
        <taxon>Pentapetalae</taxon>
        <taxon>rosids</taxon>
        <taxon>fabids</taxon>
        <taxon>Malpighiales</taxon>
        <taxon>Rhizophoraceae</taxon>
        <taxon>Rhizophora</taxon>
    </lineage>
</organism>
<proteinExistence type="predicted"/>
<reference evidence="1" key="1">
    <citation type="submission" date="2018-02" db="EMBL/GenBank/DDBJ databases">
        <title>Rhizophora mucronata_Transcriptome.</title>
        <authorList>
            <person name="Meera S.P."/>
            <person name="Sreeshan A."/>
            <person name="Augustine A."/>
        </authorList>
    </citation>
    <scope>NUCLEOTIDE SEQUENCE</scope>
    <source>
        <tissue evidence="1">Leaf</tissue>
    </source>
</reference>
<sequence>MNNHQLSRIGVESKEGIVCIERMVPIDFSSIESFTQTPSSQPTWLRLISNRRSYVLTPFHCNRIQVGSKPSFLKFGAYQVPLH</sequence>
<dbReference type="AlphaFoldDB" id="A0A2P2NFK6"/>
<evidence type="ECO:0000313" key="1">
    <source>
        <dbReference type="EMBL" id="MBX41253.1"/>
    </source>
</evidence>